<reference evidence="1 2" key="1">
    <citation type="submission" date="2016-11" db="EMBL/GenBank/DDBJ databases">
        <authorList>
            <person name="Jaros S."/>
            <person name="Januszkiewicz K."/>
            <person name="Wedrychowicz H."/>
        </authorList>
    </citation>
    <scope>NUCLEOTIDE SEQUENCE [LARGE SCALE GENOMIC DNA]</scope>
    <source>
        <strain evidence="1 2">DSM 44523</strain>
    </source>
</reference>
<dbReference type="EMBL" id="FQVN01000002">
    <property type="protein sequence ID" value="SHF15960.1"/>
    <property type="molecule type" value="Genomic_DNA"/>
</dbReference>
<sequence>MRAIEHRFWLSLWESSHILQSTVDGPRGRSTAELP</sequence>
<protein>
    <submittedName>
        <fullName evidence="1">Uncharacterized protein</fullName>
    </submittedName>
</protein>
<dbReference type="AlphaFoldDB" id="A0A1M4ZD42"/>
<keyword evidence="2" id="KW-1185">Reference proteome</keyword>
<evidence type="ECO:0000313" key="2">
    <source>
        <dbReference type="Proteomes" id="UP000184501"/>
    </source>
</evidence>
<organism evidence="1 2">
    <name type="scientific">Streptoalloteichus hindustanus</name>
    <dbReference type="NCBI Taxonomy" id="2017"/>
    <lineage>
        <taxon>Bacteria</taxon>
        <taxon>Bacillati</taxon>
        <taxon>Actinomycetota</taxon>
        <taxon>Actinomycetes</taxon>
        <taxon>Pseudonocardiales</taxon>
        <taxon>Pseudonocardiaceae</taxon>
        <taxon>Streptoalloteichus</taxon>
    </lineage>
</organism>
<gene>
    <name evidence="1" type="ORF">SAMN05444320_102693</name>
</gene>
<evidence type="ECO:0000313" key="1">
    <source>
        <dbReference type="EMBL" id="SHF15960.1"/>
    </source>
</evidence>
<accession>A0A1M4ZD42</accession>
<name>A0A1M4ZD42_STRHI</name>
<proteinExistence type="predicted"/>
<dbReference type="Proteomes" id="UP000184501">
    <property type="component" value="Unassembled WGS sequence"/>
</dbReference>